<keyword evidence="1" id="KW-0812">Transmembrane</keyword>
<dbReference type="RefSeq" id="WP_091467425.1">
    <property type="nucleotide sequence ID" value="NZ_FOEI01000003.1"/>
</dbReference>
<evidence type="ECO:0000313" key="2">
    <source>
        <dbReference type="EMBL" id="SEP92648.1"/>
    </source>
</evidence>
<dbReference type="PANTHER" id="PTHR40940">
    <property type="entry name" value="PROTEIN BATD-RELATED"/>
    <property type="match status" value="1"/>
</dbReference>
<name>A0A1H9BWB3_9FLAO</name>
<dbReference type="EMBL" id="FOEI01000003">
    <property type="protein sequence ID" value="SEP92648.1"/>
    <property type="molecule type" value="Genomic_DNA"/>
</dbReference>
<gene>
    <name evidence="2" type="ORF">SAMN05444005_103228</name>
</gene>
<evidence type="ECO:0000256" key="1">
    <source>
        <dbReference type="SAM" id="Phobius"/>
    </source>
</evidence>
<accession>A0A1H9BWB3</accession>
<protein>
    <submittedName>
        <fullName evidence="2">Oxygen tolerance</fullName>
    </submittedName>
</protein>
<keyword evidence="3" id="KW-1185">Reference proteome</keyword>
<feature type="transmembrane region" description="Helical" evidence="1">
    <location>
        <begin position="439"/>
        <end position="458"/>
    </location>
</feature>
<dbReference type="AlphaFoldDB" id="A0A1H9BWB3"/>
<dbReference type="PANTHER" id="PTHR40940:SF2">
    <property type="entry name" value="BATD"/>
    <property type="match status" value="1"/>
</dbReference>
<dbReference type="Proteomes" id="UP000198648">
    <property type="component" value="Unassembled WGS sequence"/>
</dbReference>
<proteinExistence type="predicted"/>
<dbReference type="STRING" id="1299341.SAMN05444005_103228"/>
<keyword evidence="1" id="KW-1133">Transmembrane helix</keyword>
<organism evidence="2 3">
    <name type="scientific">Flavobacterium urocaniciphilum</name>
    <dbReference type="NCBI Taxonomy" id="1299341"/>
    <lineage>
        <taxon>Bacteria</taxon>
        <taxon>Pseudomonadati</taxon>
        <taxon>Bacteroidota</taxon>
        <taxon>Flavobacteriia</taxon>
        <taxon>Flavobacteriales</taxon>
        <taxon>Flavobacteriaceae</taxon>
        <taxon>Flavobacterium</taxon>
    </lineage>
</organism>
<dbReference type="InterPro" id="IPR025738">
    <property type="entry name" value="BatD"/>
</dbReference>
<sequence>MNGIFKIVLTLILLPFLALSQVKLEAKIEKSNLKMGEVTRVNFYFNEEGRNFVPPSFAGFNKGGSFESTNEVLHNGDYSIQQVYTFLIQAAKPGKITISPANIRFDGKIYSSKPIVVSVSKEKAVDAIQRQNPPQVPKPNTANKTITGANNLIFVDVEVNKTTAFVNEPVEVNYRIYLAPSLEADLNKPIAPKYNNFWSQTENIQGGWERSVVNNRVFKSKIFKRTILYPQKTGKLEISPINLDLNISYPTGDFDFFGEPEYSVARREIVSNTKYIQVNPLPEKGKPDNFTGAVGNFQFDVNVQKNELKTGQSLQLDFIVSGNGNLKLFEIPKPNLPANFEIFEPKHQEFINENMNGISGKIMDSYTVIPQLKGNFKLQPQQFSYFDVDSKSYKTITSESVDLNVLQGENQANLTTLPKNKKHPKEELKEDKSGFEFTFTHFIGLVSVTGLALLFFTLKRNKKPVEETIETEVKQDKKEFSVTEIQEFLTNKELFYQKMEMKMYEFLAHKFSLERAAVNKENIIQKFQEASISTENTSDFVGLLQNCEKARYMPTSDANMQSDFEKLQHLVKVINA</sequence>
<reference evidence="2 3" key="1">
    <citation type="submission" date="2016-10" db="EMBL/GenBank/DDBJ databases">
        <authorList>
            <person name="de Groot N.N."/>
        </authorList>
    </citation>
    <scope>NUCLEOTIDE SEQUENCE [LARGE SCALE GENOMIC DNA]</scope>
    <source>
        <strain evidence="2 3">DSM 27078</strain>
    </source>
</reference>
<dbReference type="OrthoDB" id="2079210at2"/>
<dbReference type="Pfam" id="PF13584">
    <property type="entry name" value="BatD"/>
    <property type="match status" value="2"/>
</dbReference>
<keyword evidence="1" id="KW-0472">Membrane</keyword>
<evidence type="ECO:0000313" key="3">
    <source>
        <dbReference type="Proteomes" id="UP000198648"/>
    </source>
</evidence>